<accession>A0A1K0I9L4</accession>
<dbReference type="AlphaFoldDB" id="A0A1K0I9L4"/>
<name>A0A1K0I9L4_CUPNE</name>
<sequence>MVAGRDGQGEVGIHRVAVAAGHDAVPLAMIAQVALDFTGRSDPGRICALDANQEMN</sequence>
<protein>
    <submittedName>
        <fullName evidence="1">Uncharacterized protein</fullName>
    </submittedName>
</protein>
<reference evidence="1" key="1">
    <citation type="submission" date="2016-09" db="EMBL/GenBank/DDBJ databases">
        <authorList>
            <person name="Capua I."/>
            <person name="De Benedictis P."/>
            <person name="Joannis T."/>
            <person name="Lombin L.H."/>
            <person name="Cattoli G."/>
        </authorList>
    </citation>
    <scope>NUCLEOTIDE SEQUENCE</scope>
    <source>
        <strain evidence="1">B9</strain>
    </source>
</reference>
<dbReference type="EMBL" id="FMSH01000052">
    <property type="protein sequence ID" value="SCU73976.1"/>
    <property type="molecule type" value="Genomic_DNA"/>
</dbReference>
<evidence type="ECO:0000313" key="1">
    <source>
        <dbReference type="EMBL" id="SCU73976.1"/>
    </source>
</evidence>
<gene>
    <name evidence="1" type="ORF">CNECB9_1450008</name>
</gene>
<proteinExistence type="predicted"/>
<organism evidence="1">
    <name type="scientific">Cupriavidus necator</name>
    <name type="common">Alcaligenes eutrophus</name>
    <name type="synonym">Ralstonia eutropha</name>
    <dbReference type="NCBI Taxonomy" id="106590"/>
    <lineage>
        <taxon>Bacteria</taxon>
        <taxon>Pseudomonadati</taxon>
        <taxon>Pseudomonadota</taxon>
        <taxon>Betaproteobacteria</taxon>
        <taxon>Burkholderiales</taxon>
        <taxon>Burkholderiaceae</taxon>
        <taxon>Cupriavidus</taxon>
    </lineage>
</organism>